<protein>
    <submittedName>
        <fullName evidence="1">Protein MICRORCHIDIA 7</fullName>
    </submittedName>
</protein>
<gene>
    <name evidence="1" type="ORF">LOK49_LG15G02272</name>
</gene>
<keyword evidence="2" id="KW-1185">Reference proteome</keyword>
<dbReference type="Proteomes" id="UP001060215">
    <property type="component" value="Chromosome 11"/>
</dbReference>
<evidence type="ECO:0000313" key="1">
    <source>
        <dbReference type="EMBL" id="KAI7982494.1"/>
    </source>
</evidence>
<accession>A0ACC0F1I5</accession>
<sequence>MDDAAVRVKQEAIEQHHSKRPPNANRNQEPSNPICLIDLSSTDSDSDHSSSSSSDGDDDSVVGVNGKRTRKGSSGAERGISKKKKKKEEVSVALPVGFLDPLPPKNASLPPQTAALRPQPALVLNANANQNRNDESCKQFWKAGDYVGESGGDWDLSSGEEKGLSKLAGNAMDGVQVNQEAIETVKASEDDDDRVLGINGKRTRGSSITDRGLSKKKRMEDLSVAVPVGFLNSLLPKNPLLPLSLHSTALKPQSALVVNMSENVNKNVFANGGNCNQFLKASDYVCKSRGDWDTLLGERGFSKLVGNALDGVQVNQEAIKQQLKPPKANRKQEPSKPICWINLCSNNSDSDDSLSSFEDDDRVLGINDKRTRGSSGTDGGLSKKKRMEDLSVALPTGFLDSLLPKNPLLLLSSSLHLAALKP</sequence>
<organism evidence="1 2">
    <name type="scientific">Camellia lanceoleosa</name>
    <dbReference type="NCBI Taxonomy" id="1840588"/>
    <lineage>
        <taxon>Eukaryota</taxon>
        <taxon>Viridiplantae</taxon>
        <taxon>Streptophyta</taxon>
        <taxon>Embryophyta</taxon>
        <taxon>Tracheophyta</taxon>
        <taxon>Spermatophyta</taxon>
        <taxon>Magnoliopsida</taxon>
        <taxon>eudicotyledons</taxon>
        <taxon>Gunneridae</taxon>
        <taxon>Pentapetalae</taxon>
        <taxon>asterids</taxon>
        <taxon>Ericales</taxon>
        <taxon>Theaceae</taxon>
        <taxon>Camellia</taxon>
    </lineage>
</organism>
<dbReference type="EMBL" id="CM045768">
    <property type="protein sequence ID" value="KAI7982494.1"/>
    <property type="molecule type" value="Genomic_DNA"/>
</dbReference>
<name>A0ACC0F1I5_9ERIC</name>
<comment type="caution">
    <text evidence="1">The sequence shown here is derived from an EMBL/GenBank/DDBJ whole genome shotgun (WGS) entry which is preliminary data.</text>
</comment>
<proteinExistence type="predicted"/>
<reference evidence="1 2" key="1">
    <citation type="journal article" date="2022" name="Plant J.">
        <title>Chromosome-level genome of Camellia lanceoleosa provides a valuable resource for understanding genome evolution and self-incompatibility.</title>
        <authorList>
            <person name="Gong W."/>
            <person name="Xiao S."/>
            <person name="Wang L."/>
            <person name="Liao Z."/>
            <person name="Chang Y."/>
            <person name="Mo W."/>
            <person name="Hu G."/>
            <person name="Li W."/>
            <person name="Zhao G."/>
            <person name="Zhu H."/>
            <person name="Hu X."/>
            <person name="Ji K."/>
            <person name="Xiang X."/>
            <person name="Song Q."/>
            <person name="Yuan D."/>
            <person name="Jin S."/>
            <person name="Zhang L."/>
        </authorList>
    </citation>
    <scope>NUCLEOTIDE SEQUENCE [LARGE SCALE GENOMIC DNA]</scope>
    <source>
        <strain evidence="1">SQ_2022a</strain>
    </source>
</reference>
<evidence type="ECO:0000313" key="2">
    <source>
        <dbReference type="Proteomes" id="UP001060215"/>
    </source>
</evidence>